<reference evidence="3 4" key="1">
    <citation type="submission" date="2016-10" db="EMBL/GenBank/DDBJ databases">
        <authorList>
            <person name="de Groot N.N."/>
        </authorList>
    </citation>
    <scope>NUCLEOTIDE SEQUENCE [LARGE SCALE GENOMIC DNA]</scope>
    <source>
        <strain evidence="3 4">CGMCC 1.10457</strain>
    </source>
</reference>
<dbReference type="InterPro" id="IPR013783">
    <property type="entry name" value="Ig-like_fold"/>
</dbReference>
<dbReference type="EMBL" id="FOZK01000002">
    <property type="protein sequence ID" value="SFS03157.1"/>
    <property type="molecule type" value="Genomic_DNA"/>
</dbReference>
<dbReference type="STRING" id="767519.SAMN05216559_2745"/>
<feature type="compositionally biased region" description="Polar residues" evidence="1">
    <location>
        <begin position="40"/>
        <end position="49"/>
    </location>
</feature>
<dbReference type="InterPro" id="IPR018391">
    <property type="entry name" value="PQQ_b-propeller_rpt"/>
</dbReference>
<evidence type="ECO:0000259" key="2">
    <source>
        <dbReference type="PROSITE" id="PS50093"/>
    </source>
</evidence>
<dbReference type="SMART" id="SM00564">
    <property type="entry name" value="PQQ"/>
    <property type="match status" value="7"/>
</dbReference>
<name>A0A1I6LI45_9EURY</name>
<dbReference type="Gene3D" id="2.40.128.630">
    <property type="match status" value="1"/>
</dbReference>
<dbReference type="Gene3D" id="2.130.10.10">
    <property type="entry name" value="YVTN repeat-like/Quinoprotein amine dehydrogenase"/>
    <property type="match status" value="1"/>
</dbReference>
<gene>
    <name evidence="3" type="ORF">SAMN05216559_2745</name>
</gene>
<dbReference type="OrthoDB" id="136681at2157"/>
<dbReference type="InterPro" id="IPR002372">
    <property type="entry name" value="PQQ_rpt_dom"/>
</dbReference>
<evidence type="ECO:0000256" key="1">
    <source>
        <dbReference type="SAM" id="MobiDB-lite"/>
    </source>
</evidence>
<dbReference type="Gene3D" id="2.60.40.10">
    <property type="entry name" value="Immunoglobulins"/>
    <property type="match status" value="2"/>
</dbReference>
<feature type="compositionally biased region" description="Low complexity" evidence="1">
    <location>
        <begin position="62"/>
        <end position="73"/>
    </location>
</feature>
<proteinExistence type="predicted"/>
<dbReference type="Pfam" id="PF13360">
    <property type="entry name" value="PQQ_2"/>
    <property type="match status" value="2"/>
</dbReference>
<organism evidence="3 4">
    <name type="scientific">Halomicrobium zhouii</name>
    <dbReference type="NCBI Taxonomy" id="767519"/>
    <lineage>
        <taxon>Archaea</taxon>
        <taxon>Methanobacteriati</taxon>
        <taxon>Methanobacteriota</taxon>
        <taxon>Stenosarchaea group</taxon>
        <taxon>Halobacteria</taxon>
        <taxon>Halobacteriales</taxon>
        <taxon>Haloarculaceae</taxon>
        <taxon>Halomicrobium</taxon>
    </lineage>
</organism>
<dbReference type="PROSITE" id="PS51318">
    <property type="entry name" value="TAT"/>
    <property type="match status" value="1"/>
</dbReference>
<feature type="domain" description="PKD" evidence="2">
    <location>
        <begin position="473"/>
        <end position="524"/>
    </location>
</feature>
<evidence type="ECO:0000313" key="4">
    <source>
        <dbReference type="Proteomes" id="UP000199062"/>
    </source>
</evidence>
<dbReference type="AlphaFoldDB" id="A0A1I6LI45"/>
<dbReference type="PANTHER" id="PTHR34512">
    <property type="entry name" value="CELL SURFACE PROTEIN"/>
    <property type="match status" value="1"/>
</dbReference>
<dbReference type="InterPro" id="IPR035986">
    <property type="entry name" value="PKD_dom_sf"/>
</dbReference>
<keyword evidence="4" id="KW-1185">Reference proteome</keyword>
<dbReference type="CDD" id="cd00146">
    <property type="entry name" value="PKD"/>
    <property type="match status" value="1"/>
</dbReference>
<feature type="region of interest" description="Disordered" evidence="1">
    <location>
        <begin position="415"/>
        <end position="438"/>
    </location>
</feature>
<dbReference type="Pfam" id="PF18911">
    <property type="entry name" value="PKD_4"/>
    <property type="match status" value="1"/>
</dbReference>
<dbReference type="InterPro" id="IPR006311">
    <property type="entry name" value="TAT_signal"/>
</dbReference>
<sequence length="627" mass="65200">MVDLHRRAYLRAVTAAVGGATAATGIQSGALERVAAQTDADGQSGSDGFSQAAPWSQGGAGAANTGAAPTSGPRTDLQVEWSYTDVDAWGLASSPALVDGVLYFASLDSDIGDSGRVHAVDASDGSARWQFETDMRHETTPAVHEGRVFVGDGELLALDTEDGTELWRSEAVVRGSVRAANGTVYAATDDNVITAFDAADGTEQWRFDPATDSVDWSAYTAPAVAGGTVYASARVNPGDGDLRSVGFALDAETGDRQWATEFPAARSGGAPAPAVSDGSVYVDVGDLFALDAATGDVQWSASDVDSPVVQDGAVYALRDGGAFVALDAATGEQQWQTVWETERDPGGRTELVATEDTLYVGTFIGGVFAFDAESGEQLGQAPDGGFSDGRCPPTVAGGTAFLGVWNADSGLYAITEGDGSSGSTEPPAPEVELRTGPDQSYCVGSQITFIREASGPGSTNDFGQDDYTWKMDFDTGDGESGASEPMTETAGELVRHTYDEPGTYEVAVVGEGPDGRTARDTVTVDIAECAGPTARIATDPADAERRDFALMDEVTFSAEPSEADAGVERYEWDLDGDGEFEKRGDAETVVLGEECREETLTVSLRVVDTQGATDTASVSVSTMADDA</sequence>
<dbReference type="PANTHER" id="PTHR34512:SF30">
    <property type="entry name" value="OUTER MEMBRANE PROTEIN ASSEMBLY FACTOR BAMB"/>
    <property type="match status" value="1"/>
</dbReference>
<dbReference type="SUPFAM" id="SSF49299">
    <property type="entry name" value="PKD domain"/>
    <property type="match status" value="1"/>
</dbReference>
<accession>A0A1I6LI45</accession>
<dbReference type="RefSeq" id="WP_177227482.1">
    <property type="nucleotide sequence ID" value="NZ_FOZK01000002.1"/>
</dbReference>
<dbReference type="SUPFAM" id="SSF50998">
    <property type="entry name" value="Quinoprotein alcohol dehydrogenase-like"/>
    <property type="match status" value="2"/>
</dbReference>
<feature type="region of interest" description="Disordered" evidence="1">
    <location>
        <begin position="37"/>
        <end position="74"/>
    </location>
</feature>
<dbReference type="InterPro" id="IPR015943">
    <property type="entry name" value="WD40/YVTN_repeat-like_dom_sf"/>
</dbReference>
<dbReference type="Gene3D" id="2.40.10.480">
    <property type="match status" value="1"/>
</dbReference>
<dbReference type="InterPro" id="IPR022409">
    <property type="entry name" value="PKD/Chitinase_dom"/>
</dbReference>
<dbReference type="Proteomes" id="UP000199062">
    <property type="component" value="Unassembled WGS sequence"/>
</dbReference>
<dbReference type="InterPro" id="IPR011047">
    <property type="entry name" value="Quinoprotein_ADH-like_sf"/>
</dbReference>
<evidence type="ECO:0000313" key="3">
    <source>
        <dbReference type="EMBL" id="SFS03157.1"/>
    </source>
</evidence>
<dbReference type="SMART" id="SM00089">
    <property type="entry name" value="PKD"/>
    <property type="match status" value="2"/>
</dbReference>
<protein>
    <submittedName>
        <fullName evidence="3">Outer membrane protein assembly factor BamB, contains PQQ-like beta-propeller repeat</fullName>
    </submittedName>
</protein>
<dbReference type="PROSITE" id="PS50093">
    <property type="entry name" value="PKD"/>
    <property type="match status" value="1"/>
</dbReference>
<dbReference type="InterPro" id="IPR000601">
    <property type="entry name" value="PKD_dom"/>
</dbReference>